<evidence type="ECO:0000256" key="1">
    <source>
        <dbReference type="SAM" id="SignalP"/>
    </source>
</evidence>
<dbReference type="AlphaFoldDB" id="A0AAF3J4K1"/>
<accession>A0AAF3J4K1</accession>
<keyword evidence="2" id="KW-1185">Reference proteome</keyword>
<name>A0AAF3J4K1_9BILA</name>
<organism evidence="2 4">
    <name type="scientific">Mesorhabditis belari</name>
    <dbReference type="NCBI Taxonomy" id="2138241"/>
    <lineage>
        <taxon>Eukaryota</taxon>
        <taxon>Metazoa</taxon>
        <taxon>Ecdysozoa</taxon>
        <taxon>Nematoda</taxon>
        <taxon>Chromadorea</taxon>
        <taxon>Rhabditida</taxon>
        <taxon>Rhabditina</taxon>
        <taxon>Rhabditomorpha</taxon>
        <taxon>Rhabditoidea</taxon>
        <taxon>Rhabditidae</taxon>
        <taxon>Mesorhabditinae</taxon>
        <taxon>Mesorhabditis</taxon>
    </lineage>
</organism>
<dbReference type="WBParaSite" id="MBELARI_LOCUS14968">
    <property type="protein sequence ID" value="MBELARI_LOCUS14968"/>
    <property type="gene ID" value="MBELARI_LOCUS14968"/>
</dbReference>
<feature type="chain" id="PRO_5041856443" evidence="1">
    <location>
        <begin position="19"/>
        <end position="147"/>
    </location>
</feature>
<evidence type="ECO:0000313" key="4">
    <source>
        <dbReference type="WBParaSite" id="MBELARI_LOCUS15782"/>
    </source>
</evidence>
<feature type="signal peptide" evidence="1">
    <location>
        <begin position="1"/>
        <end position="18"/>
    </location>
</feature>
<evidence type="ECO:0000313" key="2">
    <source>
        <dbReference type="Proteomes" id="UP000887575"/>
    </source>
</evidence>
<evidence type="ECO:0000313" key="3">
    <source>
        <dbReference type="WBParaSite" id="MBELARI_LOCUS14968"/>
    </source>
</evidence>
<sequence>MFSLLFIILVIFIHGNEAIFHDPWHFLGDEHELACGYTIENSVVVQKFSFSVENKNKVTGDVIKECFIIFDGKVKITITAFDPPDAKCVTHLVMKEAQTYEDLAQQDGIKVCEVKPQSTEFTTGQPHGKLILFTDHIFTMKFSVEPA</sequence>
<dbReference type="WBParaSite" id="MBELARI_LOCUS15782">
    <property type="protein sequence ID" value="MBELARI_LOCUS15782"/>
    <property type="gene ID" value="MBELARI_LOCUS15782"/>
</dbReference>
<dbReference type="Proteomes" id="UP000887575">
    <property type="component" value="Unassembled WGS sequence"/>
</dbReference>
<reference evidence="3 4" key="1">
    <citation type="submission" date="2024-02" db="UniProtKB">
        <authorList>
            <consortium name="WormBaseParasite"/>
        </authorList>
    </citation>
    <scope>IDENTIFICATION</scope>
</reference>
<keyword evidence="1" id="KW-0732">Signal</keyword>
<proteinExistence type="predicted"/>
<protein>
    <submittedName>
        <fullName evidence="3 4">Uncharacterized protein</fullName>
    </submittedName>
</protein>